<proteinExistence type="predicted"/>
<gene>
    <name evidence="2" type="ORF">CEXT_12181</name>
</gene>
<comment type="caution">
    <text evidence="2">The sequence shown here is derived from an EMBL/GenBank/DDBJ whole genome shotgun (WGS) entry which is preliminary data.</text>
</comment>
<dbReference type="Proteomes" id="UP001054945">
    <property type="component" value="Unassembled WGS sequence"/>
</dbReference>
<evidence type="ECO:0000256" key="1">
    <source>
        <dbReference type="SAM" id="MobiDB-lite"/>
    </source>
</evidence>
<evidence type="ECO:0000313" key="2">
    <source>
        <dbReference type="EMBL" id="GIY33181.1"/>
    </source>
</evidence>
<evidence type="ECO:0000313" key="3">
    <source>
        <dbReference type="Proteomes" id="UP001054945"/>
    </source>
</evidence>
<accession>A0AAV4SJ04</accession>
<dbReference type="EMBL" id="BPLR01009603">
    <property type="protein sequence ID" value="GIY33181.1"/>
    <property type="molecule type" value="Genomic_DNA"/>
</dbReference>
<sequence>MDLTTLPSVHTREVRERERERGVSFLTRAGRGHRIAGRHAGIVQTHGKPGRRCQMNSLRAEVTGCEDGWWKGLKDLASL</sequence>
<protein>
    <submittedName>
        <fullName evidence="2">Uncharacterized protein</fullName>
    </submittedName>
</protein>
<organism evidence="2 3">
    <name type="scientific">Caerostris extrusa</name>
    <name type="common">Bark spider</name>
    <name type="synonym">Caerostris bankana</name>
    <dbReference type="NCBI Taxonomy" id="172846"/>
    <lineage>
        <taxon>Eukaryota</taxon>
        <taxon>Metazoa</taxon>
        <taxon>Ecdysozoa</taxon>
        <taxon>Arthropoda</taxon>
        <taxon>Chelicerata</taxon>
        <taxon>Arachnida</taxon>
        <taxon>Araneae</taxon>
        <taxon>Araneomorphae</taxon>
        <taxon>Entelegynae</taxon>
        <taxon>Araneoidea</taxon>
        <taxon>Araneidae</taxon>
        <taxon>Caerostris</taxon>
    </lineage>
</organism>
<dbReference type="AlphaFoldDB" id="A0AAV4SJ04"/>
<reference evidence="2 3" key="1">
    <citation type="submission" date="2021-06" db="EMBL/GenBank/DDBJ databases">
        <title>Caerostris extrusa draft genome.</title>
        <authorList>
            <person name="Kono N."/>
            <person name="Arakawa K."/>
        </authorList>
    </citation>
    <scope>NUCLEOTIDE SEQUENCE [LARGE SCALE GENOMIC DNA]</scope>
</reference>
<feature type="compositionally biased region" description="Basic and acidic residues" evidence="1">
    <location>
        <begin position="10"/>
        <end position="21"/>
    </location>
</feature>
<feature type="region of interest" description="Disordered" evidence="1">
    <location>
        <begin position="1"/>
        <end position="21"/>
    </location>
</feature>
<name>A0AAV4SJ04_CAEEX</name>
<keyword evidence="3" id="KW-1185">Reference proteome</keyword>